<dbReference type="RefSeq" id="WP_306633797.1">
    <property type="nucleotide sequence ID" value="NZ_JAUSXB010000001.1"/>
</dbReference>
<reference evidence="4 5" key="1">
    <citation type="submission" date="2023-07" db="EMBL/GenBank/DDBJ databases">
        <title>Comparative genomics of wheat-associated soil bacteria to identify genetic determinants of phenazine resistance.</title>
        <authorList>
            <person name="Mouncey N."/>
        </authorList>
    </citation>
    <scope>NUCLEOTIDE SEQUENCE [LARGE SCALE GENOMIC DNA]</scope>
    <source>
        <strain evidence="4 5">W1I3</strain>
    </source>
</reference>
<proteinExistence type="predicted"/>
<dbReference type="Proteomes" id="UP001236806">
    <property type="component" value="Unassembled WGS sequence"/>
</dbReference>
<sequence>MSPIHAGRQACAYEPLLDSAWPSLERHDTGEWVLRAAAGVTQRANSVWPRNSTGKPDEALREAVQWYRQRRLPLIFQVTDTDANSGLNDFLDEQGFTRQSETLILSWPAGTEPLPPASANVELLDQPDDEWLALWWSVDGRGGAEELDIVRAILTGCPSVYALVRDDDGVPAAVGRLAMVQGTGGIYCMATSASQRRRGYASAVLQALLSEGSARGLDDFWLLVTAANQAARQLYGSAGFEESGRYLYRQQRPRRALTGC</sequence>
<dbReference type="EC" id="2.3.1.1" evidence="4"/>
<feature type="domain" description="N-acetyltransferase" evidence="3">
    <location>
        <begin position="119"/>
        <end position="258"/>
    </location>
</feature>
<keyword evidence="1 4" id="KW-0808">Transferase</keyword>
<dbReference type="InterPro" id="IPR056935">
    <property type="entry name" value="Rv0428c-like_C"/>
</dbReference>
<accession>A0ABU0PGG0</accession>
<dbReference type="Gene3D" id="3.40.630.30">
    <property type="match status" value="1"/>
</dbReference>
<gene>
    <name evidence="4" type="ORF">QFZ36_000601</name>
</gene>
<evidence type="ECO:0000259" key="3">
    <source>
        <dbReference type="PROSITE" id="PS51186"/>
    </source>
</evidence>
<dbReference type="EMBL" id="JAUSXB010000001">
    <property type="protein sequence ID" value="MDQ0673040.1"/>
    <property type="molecule type" value="Genomic_DNA"/>
</dbReference>
<dbReference type="GO" id="GO:0016746">
    <property type="term" value="F:acyltransferase activity"/>
    <property type="evidence" value="ECO:0007669"/>
    <property type="project" value="UniProtKB-KW"/>
</dbReference>
<organism evidence="4 5">
    <name type="scientific">Pseudarthrobacter siccitolerans</name>
    <dbReference type="NCBI Taxonomy" id="861266"/>
    <lineage>
        <taxon>Bacteria</taxon>
        <taxon>Bacillati</taxon>
        <taxon>Actinomycetota</taxon>
        <taxon>Actinomycetes</taxon>
        <taxon>Micrococcales</taxon>
        <taxon>Micrococcaceae</taxon>
        <taxon>Pseudarthrobacter</taxon>
    </lineage>
</organism>
<dbReference type="InterPro" id="IPR016181">
    <property type="entry name" value="Acyl_CoA_acyltransferase"/>
</dbReference>
<keyword evidence="5" id="KW-1185">Reference proteome</keyword>
<dbReference type="Pfam" id="PF24553">
    <property type="entry name" value="Rv0428c_C"/>
    <property type="match status" value="1"/>
</dbReference>
<evidence type="ECO:0000313" key="4">
    <source>
        <dbReference type="EMBL" id="MDQ0673040.1"/>
    </source>
</evidence>
<dbReference type="InterPro" id="IPR000182">
    <property type="entry name" value="GNAT_dom"/>
</dbReference>
<protein>
    <submittedName>
        <fullName evidence="4">GNAT superfamily N-acetyltransferase</fullName>
        <ecNumber evidence="4">2.3.1.1</ecNumber>
    </submittedName>
</protein>
<dbReference type="PROSITE" id="PS51186">
    <property type="entry name" value="GNAT"/>
    <property type="match status" value="1"/>
</dbReference>
<evidence type="ECO:0000256" key="1">
    <source>
        <dbReference type="ARBA" id="ARBA00022679"/>
    </source>
</evidence>
<evidence type="ECO:0000256" key="2">
    <source>
        <dbReference type="ARBA" id="ARBA00023315"/>
    </source>
</evidence>
<comment type="caution">
    <text evidence="4">The sequence shown here is derived from an EMBL/GenBank/DDBJ whole genome shotgun (WGS) entry which is preliminary data.</text>
</comment>
<dbReference type="PANTHER" id="PTHR43420">
    <property type="entry name" value="ACETYLTRANSFERASE"/>
    <property type="match status" value="1"/>
</dbReference>
<keyword evidence="2 4" id="KW-0012">Acyltransferase</keyword>
<dbReference type="CDD" id="cd04301">
    <property type="entry name" value="NAT_SF"/>
    <property type="match status" value="1"/>
</dbReference>
<dbReference type="InterPro" id="IPR050680">
    <property type="entry name" value="YpeA/RimI_acetyltransf"/>
</dbReference>
<name>A0ABU0PGG0_9MICC</name>
<dbReference type="SUPFAM" id="SSF55729">
    <property type="entry name" value="Acyl-CoA N-acyltransferases (Nat)"/>
    <property type="match status" value="1"/>
</dbReference>
<evidence type="ECO:0000313" key="5">
    <source>
        <dbReference type="Proteomes" id="UP001236806"/>
    </source>
</evidence>